<dbReference type="AlphaFoldDB" id="A0A4R3M906"/>
<dbReference type="Proteomes" id="UP000294664">
    <property type="component" value="Unassembled WGS sequence"/>
</dbReference>
<reference evidence="2 3" key="1">
    <citation type="submission" date="2019-03" db="EMBL/GenBank/DDBJ databases">
        <title>Genomic Encyclopedia of Type Strains, Phase IV (KMG-IV): sequencing the most valuable type-strain genomes for metagenomic binning, comparative biology and taxonomic classification.</title>
        <authorList>
            <person name="Goeker M."/>
        </authorList>
    </citation>
    <scope>NUCLEOTIDE SEQUENCE [LARGE SCALE GENOMIC DNA]</scope>
    <source>
        <strain evidence="2 3">DSM 9035</strain>
    </source>
</reference>
<evidence type="ECO:0000313" key="3">
    <source>
        <dbReference type="Proteomes" id="UP000294664"/>
    </source>
</evidence>
<organism evidence="2 3">
    <name type="scientific">Aquabacter spiritensis</name>
    <dbReference type="NCBI Taxonomy" id="933073"/>
    <lineage>
        <taxon>Bacteria</taxon>
        <taxon>Pseudomonadati</taxon>
        <taxon>Pseudomonadota</taxon>
        <taxon>Alphaproteobacteria</taxon>
        <taxon>Hyphomicrobiales</taxon>
        <taxon>Xanthobacteraceae</taxon>
        <taxon>Aquabacter</taxon>
    </lineage>
</organism>
<evidence type="ECO:0008006" key="4">
    <source>
        <dbReference type="Google" id="ProtNLM"/>
    </source>
</evidence>
<comment type="caution">
    <text evidence="2">The sequence shown here is derived from an EMBL/GenBank/DDBJ whole genome shotgun (WGS) entry which is preliminary data.</text>
</comment>
<evidence type="ECO:0000256" key="1">
    <source>
        <dbReference type="SAM" id="MobiDB-lite"/>
    </source>
</evidence>
<evidence type="ECO:0000313" key="2">
    <source>
        <dbReference type="EMBL" id="TCT08167.1"/>
    </source>
</evidence>
<proteinExistence type="predicted"/>
<dbReference type="RefSeq" id="WP_132029806.1">
    <property type="nucleotide sequence ID" value="NZ_SMAI01000001.1"/>
</dbReference>
<gene>
    <name evidence="2" type="ORF">EDC64_101689</name>
</gene>
<protein>
    <recommendedName>
        <fullName evidence="4">DUF2946 family protein</fullName>
    </recommendedName>
</protein>
<sequence>MLRTRCCTVGLRGWALRLVLAYVLLLQGVLGAMAATAHAVAAADAAGGRLCAPSRADGDPPAGAPHADLCCTLGCAAAQPAPAVVPTALRLPPPPQVRAAEPRTAAPAGPAEILAAFEARGPPLRR</sequence>
<dbReference type="EMBL" id="SMAI01000001">
    <property type="protein sequence ID" value="TCT08167.1"/>
    <property type="molecule type" value="Genomic_DNA"/>
</dbReference>
<name>A0A4R3M906_9HYPH</name>
<accession>A0A4R3M906</accession>
<feature type="region of interest" description="Disordered" evidence="1">
    <location>
        <begin position="87"/>
        <end position="111"/>
    </location>
</feature>
<keyword evidence="3" id="KW-1185">Reference proteome</keyword>